<evidence type="ECO:0008006" key="3">
    <source>
        <dbReference type="Google" id="ProtNLM"/>
    </source>
</evidence>
<sequence>MISEQKRAPYSAEYRGEALALAERVGAEAAARELGIYATQIYQRRSKAAHERGVSDRERELREENSWLKHRLSERLK</sequence>
<keyword evidence="2" id="KW-1185">Reference proteome</keyword>
<dbReference type="AlphaFoldDB" id="A0A6N7QXK3"/>
<accession>A0A6N7QXK3</accession>
<dbReference type="EMBL" id="WJPP01000005">
    <property type="protein sequence ID" value="MRH79067.1"/>
    <property type="molecule type" value="Genomic_DNA"/>
</dbReference>
<proteinExistence type="predicted"/>
<reference evidence="1 2" key="1">
    <citation type="submission" date="2019-11" db="EMBL/GenBank/DDBJ databases">
        <authorList>
            <person name="Zhang X.Y."/>
        </authorList>
    </citation>
    <scope>NUCLEOTIDE SEQUENCE [LARGE SCALE GENOMIC DNA]</scope>
    <source>
        <strain evidence="1 2">C176</strain>
    </source>
</reference>
<comment type="caution">
    <text evidence="1">The sequence shown here is derived from an EMBL/GenBank/DDBJ whole genome shotgun (WGS) entry which is preliminary data.</text>
</comment>
<organism evidence="1 2">
    <name type="scientific">Spiribacter salilacus</name>
    <dbReference type="NCBI Taxonomy" id="2664894"/>
    <lineage>
        <taxon>Bacteria</taxon>
        <taxon>Pseudomonadati</taxon>
        <taxon>Pseudomonadota</taxon>
        <taxon>Gammaproteobacteria</taxon>
        <taxon>Chromatiales</taxon>
        <taxon>Ectothiorhodospiraceae</taxon>
        <taxon>Spiribacter</taxon>
    </lineage>
</organism>
<evidence type="ECO:0000313" key="2">
    <source>
        <dbReference type="Proteomes" id="UP000433788"/>
    </source>
</evidence>
<dbReference type="RefSeq" id="WP_172973225.1">
    <property type="nucleotide sequence ID" value="NZ_WJPP01000005.1"/>
</dbReference>
<evidence type="ECO:0000313" key="1">
    <source>
        <dbReference type="EMBL" id="MRH79067.1"/>
    </source>
</evidence>
<gene>
    <name evidence="1" type="ORF">GH984_10180</name>
</gene>
<name>A0A6N7QXK3_9GAMM</name>
<protein>
    <recommendedName>
        <fullName evidence="3">Transposase</fullName>
    </recommendedName>
</protein>
<dbReference type="Proteomes" id="UP000433788">
    <property type="component" value="Unassembled WGS sequence"/>
</dbReference>